<dbReference type="PROSITE" id="PS50109">
    <property type="entry name" value="HIS_KIN"/>
    <property type="match status" value="1"/>
</dbReference>
<dbReference type="EMBL" id="FRFE01000045">
    <property type="protein sequence ID" value="SHO53043.1"/>
    <property type="molecule type" value="Genomic_DNA"/>
</dbReference>
<evidence type="ECO:0000256" key="3">
    <source>
        <dbReference type="ARBA" id="ARBA00012438"/>
    </source>
</evidence>
<dbReference type="InterPro" id="IPR013767">
    <property type="entry name" value="PAS_fold"/>
</dbReference>
<dbReference type="PROSITE" id="PS50885">
    <property type="entry name" value="HAMP"/>
    <property type="match status" value="1"/>
</dbReference>
<keyword evidence="5" id="KW-0597">Phosphoprotein</keyword>
<keyword evidence="11 12" id="KW-0472">Membrane</keyword>
<dbReference type="InterPro" id="IPR035965">
    <property type="entry name" value="PAS-like_dom_sf"/>
</dbReference>
<comment type="catalytic activity">
    <reaction evidence="1">
        <text>ATP + protein L-histidine = ADP + protein N-phospho-L-histidine.</text>
        <dbReference type="EC" id="2.7.13.3"/>
    </reaction>
</comment>
<evidence type="ECO:0000256" key="8">
    <source>
        <dbReference type="ARBA" id="ARBA00022777"/>
    </source>
</evidence>
<dbReference type="InterPro" id="IPR050351">
    <property type="entry name" value="BphY/WalK/GraS-like"/>
</dbReference>
<dbReference type="InterPro" id="IPR036890">
    <property type="entry name" value="HATPase_C_sf"/>
</dbReference>
<evidence type="ECO:0000259" key="14">
    <source>
        <dbReference type="PROSITE" id="PS50885"/>
    </source>
</evidence>
<dbReference type="PANTHER" id="PTHR42878">
    <property type="entry name" value="TWO-COMPONENT HISTIDINE KINASE"/>
    <property type="match status" value="1"/>
</dbReference>
<proteinExistence type="predicted"/>
<dbReference type="GO" id="GO:0006355">
    <property type="term" value="P:regulation of DNA-templated transcription"/>
    <property type="evidence" value="ECO:0007669"/>
    <property type="project" value="InterPro"/>
</dbReference>
<reference evidence="15 16" key="1">
    <citation type="submission" date="2016-12" db="EMBL/GenBank/DDBJ databases">
        <authorList>
            <person name="Song W.-J."/>
            <person name="Kurnit D.M."/>
        </authorList>
    </citation>
    <scope>NUCLEOTIDE SEQUENCE [LARGE SCALE GENOMIC DNA]</scope>
    <source>
        <strain evidence="15 16">DSM 18488</strain>
    </source>
</reference>
<dbReference type="GO" id="GO:0030295">
    <property type="term" value="F:protein kinase activator activity"/>
    <property type="evidence" value="ECO:0007669"/>
    <property type="project" value="TreeGrafter"/>
</dbReference>
<gene>
    <name evidence="15" type="ORF">SAMN02745220_04899</name>
</gene>
<keyword evidence="8 15" id="KW-0418">Kinase</keyword>
<dbReference type="Gene3D" id="3.30.565.10">
    <property type="entry name" value="Histidine kinase-like ATPase, C-terminal domain"/>
    <property type="match status" value="1"/>
</dbReference>
<dbReference type="GO" id="GO:0005524">
    <property type="term" value="F:ATP binding"/>
    <property type="evidence" value="ECO:0007669"/>
    <property type="project" value="UniProtKB-KW"/>
</dbReference>
<dbReference type="SUPFAM" id="SSF55874">
    <property type="entry name" value="ATPase domain of HSP90 chaperone/DNA topoisomerase II/histidine kinase"/>
    <property type="match status" value="1"/>
</dbReference>
<evidence type="ECO:0000256" key="9">
    <source>
        <dbReference type="ARBA" id="ARBA00022840"/>
    </source>
</evidence>
<dbReference type="RefSeq" id="WP_073616630.1">
    <property type="nucleotide sequence ID" value="NZ_FRFE01000045.1"/>
</dbReference>
<dbReference type="InterPro" id="IPR003594">
    <property type="entry name" value="HATPase_dom"/>
</dbReference>
<dbReference type="SMART" id="SM00387">
    <property type="entry name" value="HATPase_c"/>
    <property type="match status" value="1"/>
</dbReference>
<evidence type="ECO:0000256" key="11">
    <source>
        <dbReference type="ARBA" id="ARBA00023136"/>
    </source>
</evidence>
<dbReference type="PRINTS" id="PR00344">
    <property type="entry name" value="BCTRLSENSOR"/>
</dbReference>
<dbReference type="CDD" id="cd00075">
    <property type="entry name" value="HATPase"/>
    <property type="match status" value="1"/>
</dbReference>
<dbReference type="AlphaFoldDB" id="A0A1M7YK95"/>
<dbReference type="CDD" id="cd06225">
    <property type="entry name" value="HAMP"/>
    <property type="match status" value="1"/>
</dbReference>
<evidence type="ECO:0000256" key="1">
    <source>
        <dbReference type="ARBA" id="ARBA00000085"/>
    </source>
</evidence>
<organism evidence="15 16">
    <name type="scientific">Desulfopila aestuarii DSM 18488</name>
    <dbReference type="NCBI Taxonomy" id="1121416"/>
    <lineage>
        <taxon>Bacteria</taxon>
        <taxon>Pseudomonadati</taxon>
        <taxon>Thermodesulfobacteriota</taxon>
        <taxon>Desulfobulbia</taxon>
        <taxon>Desulfobulbales</taxon>
        <taxon>Desulfocapsaceae</taxon>
        <taxon>Desulfopila</taxon>
    </lineage>
</organism>
<feature type="transmembrane region" description="Helical" evidence="12">
    <location>
        <begin position="7"/>
        <end position="30"/>
    </location>
</feature>
<dbReference type="FunFam" id="3.30.565.10:FF:000023">
    <property type="entry name" value="PAS domain-containing sensor histidine kinase"/>
    <property type="match status" value="1"/>
</dbReference>
<dbReference type="Pfam" id="PF00672">
    <property type="entry name" value="HAMP"/>
    <property type="match status" value="1"/>
</dbReference>
<keyword evidence="6" id="KW-0808">Transferase</keyword>
<keyword evidence="16" id="KW-1185">Reference proteome</keyword>
<dbReference type="InterPro" id="IPR036097">
    <property type="entry name" value="HisK_dim/P_sf"/>
</dbReference>
<dbReference type="SMART" id="SM00304">
    <property type="entry name" value="HAMP"/>
    <property type="match status" value="1"/>
</dbReference>
<dbReference type="OrthoDB" id="9762798at2"/>
<dbReference type="GO" id="GO:0000155">
    <property type="term" value="F:phosphorelay sensor kinase activity"/>
    <property type="evidence" value="ECO:0007669"/>
    <property type="project" value="InterPro"/>
</dbReference>
<keyword evidence="7" id="KW-0547">Nucleotide-binding</keyword>
<dbReference type="GO" id="GO:0007234">
    <property type="term" value="P:osmosensory signaling via phosphorelay pathway"/>
    <property type="evidence" value="ECO:0007669"/>
    <property type="project" value="TreeGrafter"/>
</dbReference>
<dbReference type="Pfam" id="PF00512">
    <property type="entry name" value="HisKA"/>
    <property type="match status" value="1"/>
</dbReference>
<evidence type="ECO:0000256" key="2">
    <source>
        <dbReference type="ARBA" id="ARBA00004236"/>
    </source>
</evidence>
<keyword evidence="12" id="KW-1133">Transmembrane helix</keyword>
<dbReference type="SMART" id="SM00388">
    <property type="entry name" value="HisKA"/>
    <property type="match status" value="1"/>
</dbReference>
<evidence type="ECO:0000313" key="16">
    <source>
        <dbReference type="Proteomes" id="UP000184603"/>
    </source>
</evidence>
<dbReference type="PANTHER" id="PTHR42878:SF7">
    <property type="entry name" value="SENSOR HISTIDINE KINASE GLRK"/>
    <property type="match status" value="1"/>
</dbReference>
<name>A0A1M7YK95_9BACT</name>
<accession>A0A1M7YK95</accession>
<protein>
    <recommendedName>
        <fullName evidence="3">histidine kinase</fullName>
        <ecNumber evidence="3">2.7.13.3</ecNumber>
    </recommendedName>
</protein>
<evidence type="ECO:0000256" key="5">
    <source>
        <dbReference type="ARBA" id="ARBA00022553"/>
    </source>
</evidence>
<feature type="transmembrane region" description="Helical" evidence="12">
    <location>
        <begin position="180"/>
        <end position="204"/>
    </location>
</feature>
<keyword evidence="10" id="KW-0902">Two-component regulatory system</keyword>
<evidence type="ECO:0000256" key="6">
    <source>
        <dbReference type="ARBA" id="ARBA00022679"/>
    </source>
</evidence>
<evidence type="ECO:0000313" key="15">
    <source>
        <dbReference type="EMBL" id="SHO53043.1"/>
    </source>
</evidence>
<dbReference type="InterPro" id="IPR005467">
    <property type="entry name" value="His_kinase_dom"/>
</dbReference>
<dbReference type="GO" id="GO:0000156">
    <property type="term" value="F:phosphorelay response regulator activity"/>
    <property type="evidence" value="ECO:0007669"/>
    <property type="project" value="TreeGrafter"/>
</dbReference>
<keyword evidence="12" id="KW-0812">Transmembrane</keyword>
<dbReference type="Gene3D" id="1.10.287.130">
    <property type="match status" value="1"/>
</dbReference>
<dbReference type="Pfam" id="PF02518">
    <property type="entry name" value="HATPase_c"/>
    <property type="match status" value="1"/>
</dbReference>
<dbReference type="InterPro" id="IPR004358">
    <property type="entry name" value="Sig_transdc_His_kin-like_C"/>
</dbReference>
<dbReference type="STRING" id="1121416.SAMN02745220_04899"/>
<dbReference type="Gene3D" id="6.10.340.10">
    <property type="match status" value="1"/>
</dbReference>
<dbReference type="GO" id="GO:0005886">
    <property type="term" value="C:plasma membrane"/>
    <property type="evidence" value="ECO:0007669"/>
    <property type="project" value="UniProtKB-SubCell"/>
</dbReference>
<dbReference type="Pfam" id="PF00989">
    <property type="entry name" value="PAS"/>
    <property type="match status" value="1"/>
</dbReference>
<evidence type="ECO:0000256" key="10">
    <source>
        <dbReference type="ARBA" id="ARBA00023012"/>
    </source>
</evidence>
<dbReference type="EC" id="2.7.13.3" evidence="3"/>
<dbReference type="Gene3D" id="3.30.450.20">
    <property type="entry name" value="PAS domain"/>
    <property type="match status" value="1"/>
</dbReference>
<evidence type="ECO:0000259" key="13">
    <source>
        <dbReference type="PROSITE" id="PS50109"/>
    </source>
</evidence>
<dbReference type="SUPFAM" id="SSF158472">
    <property type="entry name" value="HAMP domain-like"/>
    <property type="match status" value="1"/>
</dbReference>
<dbReference type="SUPFAM" id="SSF47384">
    <property type="entry name" value="Homodimeric domain of signal transducing histidine kinase"/>
    <property type="match status" value="1"/>
</dbReference>
<evidence type="ECO:0000256" key="12">
    <source>
        <dbReference type="SAM" id="Phobius"/>
    </source>
</evidence>
<keyword evidence="9" id="KW-0067">ATP-binding</keyword>
<comment type="subcellular location">
    <subcellularLocation>
        <location evidence="2">Cell membrane</location>
    </subcellularLocation>
</comment>
<feature type="domain" description="HAMP" evidence="14">
    <location>
        <begin position="205"/>
        <end position="257"/>
    </location>
</feature>
<dbReference type="SUPFAM" id="SSF55785">
    <property type="entry name" value="PYP-like sensor domain (PAS domain)"/>
    <property type="match status" value="1"/>
</dbReference>
<sequence>MNLKKKIMIGYGVALSLMGLVVTLAIFHLWSLAKTTDEILRDYYQSILAVENMVDALGRQDSGILLMLMGDVDRGIAQYRENETLFLEWLGRSKDSIAVHGETQVVHDIEVNYSEYRNIFSELSHGIRINRDVLPLTLKTYKESILPVYSKVKVTCLELRTMNEETMYSVSEKEREIAKWAIWSTVIVASLASIIAFFFSLFFAERLVLPLRRFVEAAKKISAGEFSVQLSVETRDELGELAGEFNQMTAQLRRYHLMNVDRIVAEKNKADAILASIEDGLVVFDTNRKVTGINPAGRRILNVGPADPESMYCEQLLPVCNVCEIVTQTIQEGSQPEISDDRRIIALPCGNETRHFLFSATAIGRRDHNLTGVVLLLKDITQLRELERLKSEFVMAASHELRTPLTSISMSIDLLLEHALRFLPEKEKELLQAAHDEVHRLKIMVHDLLDLSKIETGRIDLEFEYVPVATLFEHTRDIFKGQVSMKQINLTVDNVENLPLVQADTNKIVWVLSNLVANALRYVEEGGHIRLSAERVSHHIHISVQDDGTGIPPEYQTRIFQKFVRVNTQEIGRTGLGLAICKEIVRAHGGTIWVESDQGKGSVFTFTVPVAEQRVNGGRPLEP</sequence>
<dbReference type="CDD" id="cd00082">
    <property type="entry name" value="HisKA"/>
    <property type="match status" value="1"/>
</dbReference>
<feature type="domain" description="Histidine kinase" evidence="13">
    <location>
        <begin position="396"/>
        <end position="612"/>
    </location>
</feature>
<keyword evidence="4" id="KW-1003">Cell membrane</keyword>
<dbReference type="InterPro" id="IPR003661">
    <property type="entry name" value="HisK_dim/P_dom"/>
</dbReference>
<dbReference type="InterPro" id="IPR003660">
    <property type="entry name" value="HAMP_dom"/>
</dbReference>
<evidence type="ECO:0000256" key="4">
    <source>
        <dbReference type="ARBA" id="ARBA00022475"/>
    </source>
</evidence>
<dbReference type="Proteomes" id="UP000184603">
    <property type="component" value="Unassembled WGS sequence"/>
</dbReference>
<evidence type="ECO:0000256" key="7">
    <source>
        <dbReference type="ARBA" id="ARBA00022741"/>
    </source>
</evidence>